<evidence type="ECO:0000259" key="1">
    <source>
        <dbReference type="Pfam" id="PF09509"/>
    </source>
</evidence>
<sequence length="268" mass="30661">MIKEKLIPVEILESICKVLGDQNTSSQIEYCLAQTGIIDTDPGITKWKRLYNAFINYQNNNQESNKILIFIHKILSPVRYADNHEQFEHYRIDINKRILFIGLELLDNGKFRKVVEAKTISEAQQRADNLKAKLRDRKVHSDVLLFCRAELLQDNYFHAVFEATKSVADKIRDKSGLTMDGADLVDKAFGLGQLKNPKLAFNTLTTESEESEHKGFMHLIKGLFGMFRNTTAHAPKIKWTIHEQDALDSLTLASMLHRTLDKCVKTGL</sequence>
<dbReference type="EMBL" id="VFIA01000036">
    <property type="protein sequence ID" value="MBC3794073.1"/>
    <property type="molecule type" value="Genomic_DNA"/>
</dbReference>
<name>A0ABR6WBY0_9BACT</name>
<protein>
    <recommendedName>
        <fullName evidence="1">Conserved hypothetical protein CHP02391 domain-containing protein</fullName>
    </recommendedName>
</protein>
<dbReference type="Proteomes" id="UP000700732">
    <property type="component" value="Unassembled WGS sequence"/>
</dbReference>
<feature type="domain" description="Conserved hypothetical protein CHP02391" evidence="1">
    <location>
        <begin position="137"/>
        <end position="260"/>
    </location>
</feature>
<keyword evidence="3" id="KW-1185">Reference proteome</keyword>
<dbReference type="InterPro" id="IPR012654">
    <property type="entry name" value="CHP02391"/>
</dbReference>
<reference evidence="2 3" key="1">
    <citation type="submission" date="2019-06" db="EMBL/GenBank/DDBJ databases">
        <title>Spirosoma utsteinense sp. nov. isolated from Antarctic ice-free soils.</title>
        <authorList>
            <person name="Tahon G."/>
        </authorList>
    </citation>
    <scope>NUCLEOTIDE SEQUENCE [LARGE SCALE GENOMIC DNA]</scope>
    <source>
        <strain evidence="2 3">LMG 31447</strain>
    </source>
</reference>
<dbReference type="RefSeq" id="WP_186740124.1">
    <property type="nucleotide sequence ID" value="NZ_VFIA01000036.1"/>
</dbReference>
<dbReference type="Pfam" id="PF09509">
    <property type="entry name" value="Hypoth_Ymh"/>
    <property type="match status" value="1"/>
</dbReference>
<gene>
    <name evidence="2" type="ORF">FH603_4600</name>
</gene>
<organism evidence="2 3">
    <name type="scientific">Spirosoma utsteinense</name>
    <dbReference type="NCBI Taxonomy" id="2585773"/>
    <lineage>
        <taxon>Bacteria</taxon>
        <taxon>Pseudomonadati</taxon>
        <taxon>Bacteroidota</taxon>
        <taxon>Cytophagia</taxon>
        <taxon>Cytophagales</taxon>
        <taxon>Cytophagaceae</taxon>
        <taxon>Spirosoma</taxon>
    </lineage>
</organism>
<proteinExistence type="predicted"/>
<comment type="caution">
    <text evidence="2">The sequence shown here is derived from an EMBL/GenBank/DDBJ whole genome shotgun (WGS) entry which is preliminary data.</text>
</comment>
<accession>A0ABR6WBY0</accession>
<evidence type="ECO:0000313" key="2">
    <source>
        <dbReference type="EMBL" id="MBC3794073.1"/>
    </source>
</evidence>
<evidence type="ECO:0000313" key="3">
    <source>
        <dbReference type="Proteomes" id="UP000700732"/>
    </source>
</evidence>
<dbReference type="NCBIfam" id="TIGR02391">
    <property type="entry name" value="hypoth_ymh"/>
    <property type="match status" value="1"/>
</dbReference>